<evidence type="ECO:0000256" key="3">
    <source>
        <dbReference type="ARBA" id="ARBA00022597"/>
    </source>
</evidence>
<dbReference type="RefSeq" id="WP_154607507.1">
    <property type="nucleotide sequence ID" value="NZ_CP072115.1"/>
</dbReference>
<evidence type="ECO:0000313" key="7">
    <source>
        <dbReference type="EMBL" id="MTB63577.1"/>
    </source>
</evidence>
<dbReference type="Gene3D" id="3.40.930.10">
    <property type="entry name" value="Mannitol-specific EII, Chain A"/>
    <property type="match status" value="1"/>
</dbReference>
<dbReference type="EMBL" id="WLCG01000001">
    <property type="protein sequence ID" value="MTB63577.1"/>
    <property type="molecule type" value="Genomic_DNA"/>
</dbReference>
<accession>A0A6I4RMV4</accession>
<keyword evidence="3" id="KW-0762">Sugar transport</keyword>
<sequence>MICQELIQVHQTFQTQDEVFDYLARLVTQEGYATDVKQVVEALCEREAQSTTGMMDGYAIPHAKSPAILKPAIVVLTLEEGIDWHSLDGQATRYILALFIPETEAGSTHLTLLSQLARLLMRREFKHQFEAAKTSQDLKNLLETFLGV</sequence>
<dbReference type="InterPro" id="IPR051541">
    <property type="entry name" value="PTS_SugarTrans_NitroReg"/>
</dbReference>
<dbReference type="Pfam" id="PF00359">
    <property type="entry name" value="PTS_EIIA_2"/>
    <property type="match status" value="1"/>
</dbReference>
<keyword evidence="4" id="KW-0808">Transferase</keyword>
<evidence type="ECO:0000256" key="4">
    <source>
        <dbReference type="ARBA" id="ARBA00022679"/>
    </source>
</evidence>
<dbReference type="GO" id="GO:0008982">
    <property type="term" value="F:protein-N(PI)-phosphohistidine-sugar phosphotransferase activity"/>
    <property type="evidence" value="ECO:0007669"/>
    <property type="project" value="InterPro"/>
</dbReference>
<evidence type="ECO:0000313" key="10">
    <source>
        <dbReference type="Proteomes" id="UP000435423"/>
    </source>
</evidence>
<name>A0A6I4RMV4_9STRE</name>
<proteinExistence type="predicted"/>
<evidence type="ECO:0000259" key="6">
    <source>
        <dbReference type="PROSITE" id="PS51094"/>
    </source>
</evidence>
<keyword evidence="9" id="KW-1185">Reference proteome</keyword>
<reference evidence="8 10" key="1">
    <citation type="submission" date="2019-10" db="EMBL/GenBank/DDBJ databases">
        <title>Streptococcis sp, isolated from the respiratory tract of Marmot.</title>
        <authorList>
            <person name="Zhang G."/>
        </authorList>
    </citation>
    <scope>NUCLEOTIDE SEQUENCE [LARGE SCALE GENOMIC DNA]</scope>
    <source>
        <strain evidence="8">Zg-70</strain>
        <strain evidence="10">zg-70</strain>
    </source>
</reference>
<dbReference type="PROSITE" id="PS51094">
    <property type="entry name" value="PTS_EIIA_TYPE_2"/>
    <property type="match status" value="1"/>
</dbReference>
<dbReference type="NCBIfam" id="TIGR00848">
    <property type="entry name" value="fruA"/>
    <property type="match status" value="1"/>
</dbReference>
<dbReference type="InterPro" id="IPR002178">
    <property type="entry name" value="PTS_EIIA_type-2_dom"/>
</dbReference>
<dbReference type="AlphaFoldDB" id="A0A6I4RMV4"/>
<keyword evidence="1" id="KW-0813">Transport</keyword>
<dbReference type="InterPro" id="IPR004715">
    <property type="entry name" value="PTS_IIA_fruc"/>
</dbReference>
<keyword evidence="5" id="KW-0598">Phosphotransferase system</keyword>
<dbReference type="InterPro" id="IPR016152">
    <property type="entry name" value="PTrfase/Anion_transptr"/>
</dbReference>
<dbReference type="PANTHER" id="PTHR47738">
    <property type="entry name" value="PTS SYSTEM FRUCTOSE-LIKE EIIA COMPONENT-RELATED"/>
    <property type="match status" value="1"/>
</dbReference>
<dbReference type="CDD" id="cd00211">
    <property type="entry name" value="PTS_IIA_fru"/>
    <property type="match status" value="1"/>
</dbReference>
<protein>
    <submittedName>
        <fullName evidence="8">PTS fructose transporter subunit IIA</fullName>
    </submittedName>
</protein>
<evidence type="ECO:0000256" key="5">
    <source>
        <dbReference type="ARBA" id="ARBA00022683"/>
    </source>
</evidence>
<dbReference type="GO" id="GO:0009401">
    <property type="term" value="P:phosphoenolpyruvate-dependent sugar phosphotransferase system"/>
    <property type="evidence" value="ECO:0007669"/>
    <property type="project" value="UniProtKB-KW"/>
</dbReference>
<organism evidence="8 10">
    <name type="scientific">Streptococcus zhangguiae</name>
    <dbReference type="NCBI Taxonomy" id="2664091"/>
    <lineage>
        <taxon>Bacteria</taxon>
        <taxon>Bacillati</taxon>
        <taxon>Bacillota</taxon>
        <taxon>Bacilli</taxon>
        <taxon>Lactobacillales</taxon>
        <taxon>Streptococcaceae</taxon>
        <taxon>Streptococcus</taxon>
    </lineage>
</organism>
<comment type="caution">
    <text evidence="8">The sequence shown here is derived from an EMBL/GenBank/DDBJ whole genome shotgun (WGS) entry which is preliminary data.</text>
</comment>
<feature type="domain" description="PTS EIIA type-2" evidence="6">
    <location>
        <begin position="1"/>
        <end position="145"/>
    </location>
</feature>
<evidence type="ECO:0000313" key="8">
    <source>
        <dbReference type="EMBL" id="MWV55445.1"/>
    </source>
</evidence>
<evidence type="ECO:0000256" key="2">
    <source>
        <dbReference type="ARBA" id="ARBA00022553"/>
    </source>
</evidence>
<keyword evidence="2" id="KW-0597">Phosphoprotein</keyword>
<gene>
    <name evidence="7" type="ORF">GGG87_00945</name>
    <name evidence="8" type="ORF">GGH11_00340</name>
</gene>
<dbReference type="EMBL" id="WUBJ01000001">
    <property type="protein sequence ID" value="MWV55445.1"/>
    <property type="molecule type" value="Genomic_DNA"/>
</dbReference>
<dbReference type="Proteomes" id="UP000435060">
    <property type="component" value="Unassembled WGS sequence"/>
</dbReference>
<evidence type="ECO:0000313" key="9">
    <source>
        <dbReference type="Proteomes" id="UP000435060"/>
    </source>
</evidence>
<dbReference type="GO" id="GO:0016020">
    <property type="term" value="C:membrane"/>
    <property type="evidence" value="ECO:0007669"/>
    <property type="project" value="InterPro"/>
</dbReference>
<dbReference type="SUPFAM" id="SSF55804">
    <property type="entry name" value="Phoshotransferase/anion transport protein"/>
    <property type="match status" value="1"/>
</dbReference>
<dbReference type="Proteomes" id="UP000435423">
    <property type="component" value="Unassembled WGS sequence"/>
</dbReference>
<reference evidence="7 9" key="2">
    <citation type="submission" date="2019-11" db="EMBL/GenBank/DDBJ databases">
        <title>Streptococcis sp. isolated from the respiratory tract of Marmot.</title>
        <authorList>
            <person name="Zhang G."/>
        </authorList>
    </citation>
    <scope>NUCLEOTIDE SEQUENCE [LARGE SCALE GENOMIC DNA]</scope>
    <source>
        <strain evidence="9">zg-86</strain>
        <strain evidence="7">Zg-86</strain>
    </source>
</reference>
<evidence type="ECO:0000256" key="1">
    <source>
        <dbReference type="ARBA" id="ARBA00022448"/>
    </source>
</evidence>